<dbReference type="InterPro" id="IPR011576">
    <property type="entry name" value="Pyridox_Oxase_N"/>
</dbReference>
<dbReference type="InterPro" id="IPR024029">
    <property type="entry name" value="Pyridox_Oxase_FMN-dep"/>
</dbReference>
<feature type="domain" description="Pyridoxamine 5'-phosphate oxidase N-terminal" evidence="1">
    <location>
        <begin position="65"/>
        <end position="181"/>
    </location>
</feature>
<dbReference type="NCBIfam" id="TIGR04025">
    <property type="entry name" value="PPOX_FMN_DR2398"/>
    <property type="match status" value="1"/>
</dbReference>
<dbReference type="Gene3D" id="2.30.110.10">
    <property type="entry name" value="Electron Transport, Fmn-binding Protein, Chain A"/>
    <property type="match status" value="1"/>
</dbReference>
<proteinExistence type="predicted"/>
<dbReference type="InterPro" id="IPR012349">
    <property type="entry name" value="Split_barrel_FMN-bd"/>
</dbReference>
<dbReference type="PANTHER" id="PTHR42815">
    <property type="entry name" value="FAD-BINDING, PUTATIVE (AFU_ORTHOLOGUE AFUA_6G07600)-RELATED"/>
    <property type="match status" value="1"/>
</dbReference>
<comment type="caution">
    <text evidence="2">The sequence shown here is derived from an EMBL/GenBank/DDBJ whole genome shotgun (WGS) entry which is preliminary data.</text>
</comment>
<dbReference type="Pfam" id="PF01243">
    <property type="entry name" value="PNPOx_N"/>
    <property type="match status" value="1"/>
</dbReference>
<name>A0A0F9W896_9ZZZZ</name>
<dbReference type="EMBL" id="LAZR01000209">
    <property type="protein sequence ID" value="KKN81876.1"/>
    <property type="molecule type" value="Genomic_DNA"/>
</dbReference>
<dbReference type="SUPFAM" id="SSF50475">
    <property type="entry name" value="FMN-binding split barrel"/>
    <property type="match status" value="1"/>
</dbReference>
<protein>
    <recommendedName>
        <fullName evidence="1">Pyridoxamine 5'-phosphate oxidase N-terminal domain-containing protein</fullName>
    </recommendedName>
</protein>
<dbReference type="PANTHER" id="PTHR42815:SF2">
    <property type="entry name" value="FAD-BINDING, PUTATIVE (AFU_ORTHOLOGUE AFUA_6G07600)-RELATED"/>
    <property type="match status" value="1"/>
</dbReference>
<accession>A0A0F9W896</accession>
<dbReference type="AlphaFoldDB" id="A0A0F9W896"/>
<evidence type="ECO:0000259" key="1">
    <source>
        <dbReference type="Pfam" id="PF01243"/>
    </source>
</evidence>
<evidence type="ECO:0000313" key="2">
    <source>
        <dbReference type="EMBL" id="KKN81876.1"/>
    </source>
</evidence>
<gene>
    <name evidence="2" type="ORF">LCGC14_0315490</name>
</gene>
<sequence length="240" mass="26552">MFVNIAAGVVILWLNNNWAVNGPRNVVLNKGYKMKIDSMEQLRDILGSPHPATQDKIYDYLNRGMQTFIQQSPLLLMATLDEDGFPSISPKGDAPGFVHVQDALHLLIPERKGNKMALSFSNILAGSRLGLLFIVPGVSEVLRVQGAAEILHDPELNARLASDSQQALVVTRLQVQSAFFHCGKALLRSKLWAEDLQHADLKVSFGEQIADNPRKQSALLAKQDIPAFDAGLRERYQSDL</sequence>
<reference evidence="2" key="1">
    <citation type="journal article" date="2015" name="Nature">
        <title>Complex archaea that bridge the gap between prokaryotes and eukaryotes.</title>
        <authorList>
            <person name="Spang A."/>
            <person name="Saw J.H."/>
            <person name="Jorgensen S.L."/>
            <person name="Zaremba-Niedzwiedzka K."/>
            <person name="Martijn J."/>
            <person name="Lind A.E."/>
            <person name="van Eijk R."/>
            <person name="Schleper C."/>
            <person name="Guy L."/>
            <person name="Ettema T.J."/>
        </authorList>
    </citation>
    <scope>NUCLEOTIDE SEQUENCE</scope>
</reference>
<organism evidence="2">
    <name type="scientific">marine sediment metagenome</name>
    <dbReference type="NCBI Taxonomy" id="412755"/>
    <lineage>
        <taxon>unclassified sequences</taxon>
        <taxon>metagenomes</taxon>
        <taxon>ecological metagenomes</taxon>
    </lineage>
</organism>